<dbReference type="Proteomes" id="UP001488805">
    <property type="component" value="Unassembled WGS sequence"/>
</dbReference>
<protein>
    <submittedName>
        <fullName evidence="1">Uncharacterized protein</fullName>
    </submittedName>
</protein>
<proteinExistence type="predicted"/>
<reference evidence="1 2" key="1">
    <citation type="journal article" date="2024" name="Genome Biol. Evol.">
        <title>Chromosome-level genome assembly of the viviparous eelpout Zoarces viviparus.</title>
        <authorList>
            <person name="Fuhrmann N."/>
            <person name="Brasseur M.V."/>
            <person name="Bakowski C.E."/>
            <person name="Podsiadlowski L."/>
            <person name="Prost S."/>
            <person name="Krehenwinkel H."/>
            <person name="Mayer C."/>
        </authorList>
    </citation>
    <scope>NUCLEOTIDE SEQUENCE [LARGE SCALE GENOMIC DNA]</scope>
    <source>
        <strain evidence="1">NO-MEL_2022_Ind0_liver</strain>
    </source>
</reference>
<name>A0AAW1E4K2_ZOAVI</name>
<gene>
    <name evidence="1" type="ORF">VZT92_022912</name>
</gene>
<evidence type="ECO:0000313" key="1">
    <source>
        <dbReference type="EMBL" id="KAK9517549.1"/>
    </source>
</evidence>
<dbReference type="EMBL" id="JBCEZU010000538">
    <property type="protein sequence ID" value="KAK9517549.1"/>
    <property type="molecule type" value="Genomic_DNA"/>
</dbReference>
<comment type="caution">
    <text evidence="1">The sequence shown here is derived from an EMBL/GenBank/DDBJ whole genome shotgun (WGS) entry which is preliminary data.</text>
</comment>
<accession>A0AAW1E4K2</accession>
<evidence type="ECO:0000313" key="2">
    <source>
        <dbReference type="Proteomes" id="UP001488805"/>
    </source>
</evidence>
<organism evidence="1 2">
    <name type="scientific">Zoarces viviparus</name>
    <name type="common">Viviparous eelpout</name>
    <name type="synonym">Blennius viviparus</name>
    <dbReference type="NCBI Taxonomy" id="48416"/>
    <lineage>
        <taxon>Eukaryota</taxon>
        <taxon>Metazoa</taxon>
        <taxon>Chordata</taxon>
        <taxon>Craniata</taxon>
        <taxon>Vertebrata</taxon>
        <taxon>Euteleostomi</taxon>
        <taxon>Actinopterygii</taxon>
        <taxon>Neopterygii</taxon>
        <taxon>Teleostei</taxon>
        <taxon>Neoteleostei</taxon>
        <taxon>Acanthomorphata</taxon>
        <taxon>Eupercaria</taxon>
        <taxon>Perciformes</taxon>
        <taxon>Cottioidei</taxon>
        <taxon>Zoarcales</taxon>
        <taxon>Zoarcidae</taxon>
        <taxon>Zoarcinae</taxon>
        <taxon>Zoarces</taxon>
    </lineage>
</organism>
<sequence length="77" mass="8951">MDASFQVLESHSIPGQLRPQLWLFTVRYDGSRPACAYRSRSACSPLTSCCFERWELQFLQLQLACHSFHLQLQFLLS</sequence>
<keyword evidence="2" id="KW-1185">Reference proteome</keyword>
<dbReference type="AlphaFoldDB" id="A0AAW1E4K2"/>